<proteinExistence type="predicted"/>
<dbReference type="InterPro" id="IPR008928">
    <property type="entry name" value="6-hairpin_glycosidase_sf"/>
</dbReference>
<dbReference type="PANTHER" id="PTHR31047:SF0">
    <property type="entry name" value="MEIOTICALLY UP-REGULATED GENE 157 PROTEIN"/>
    <property type="match status" value="1"/>
</dbReference>
<accession>A0A1I6M3R2</accession>
<dbReference type="InterPro" id="IPR008313">
    <property type="entry name" value="GH125"/>
</dbReference>
<dbReference type="Proteomes" id="UP000199024">
    <property type="component" value="Unassembled WGS sequence"/>
</dbReference>
<evidence type="ECO:0008006" key="3">
    <source>
        <dbReference type="Google" id="ProtNLM"/>
    </source>
</evidence>
<dbReference type="AlphaFoldDB" id="A0A1I6M3R2"/>
<evidence type="ECO:0000313" key="1">
    <source>
        <dbReference type="EMBL" id="SFS10367.1"/>
    </source>
</evidence>
<protein>
    <recommendedName>
        <fullName evidence="3">Tat (Twin-arginine translocation) pathway signal sequence</fullName>
    </recommendedName>
</protein>
<dbReference type="Pfam" id="PF06824">
    <property type="entry name" value="Glyco_hydro_125"/>
    <property type="match status" value="1"/>
</dbReference>
<dbReference type="InterPro" id="IPR012341">
    <property type="entry name" value="6hp_glycosidase-like_sf"/>
</dbReference>
<dbReference type="EMBL" id="FOZL01000001">
    <property type="protein sequence ID" value="SFS10367.1"/>
    <property type="molecule type" value="Genomic_DNA"/>
</dbReference>
<evidence type="ECO:0000313" key="2">
    <source>
        <dbReference type="Proteomes" id="UP000199024"/>
    </source>
</evidence>
<dbReference type="PIRSF" id="PIRSF028846">
    <property type="entry name" value="UCP028846"/>
    <property type="match status" value="1"/>
</dbReference>
<gene>
    <name evidence="1" type="ORF">SAMN05421771_1783</name>
</gene>
<dbReference type="GO" id="GO:0005975">
    <property type="term" value="P:carbohydrate metabolic process"/>
    <property type="evidence" value="ECO:0007669"/>
    <property type="project" value="InterPro"/>
</dbReference>
<name>A0A1I6M3R2_9BACT</name>
<keyword evidence="2" id="KW-1185">Reference proteome</keyword>
<dbReference type="STRING" id="474950.SAMN05421771_1783"/>
<dbReference type="SUPFAM" id="SSF48208">
    <property type="entry name" value="Six-hairpin glycosidases"/>
    <property type="match status" value="1"/>
</dbReference>
<organism evidence="1 2">
    <name type="scientific">Granulicella pectinivorans</name>
    <dbReference type="NCBI Taxonomy" id="474950"/>
    <lineage>
        <taxon>Bacteria</taxon>
        <taxon>Pseudomonadati</taxon>
        <taxon>Acidobacteriota</taxon>
        <taxon>Terriglobia</taxon>
        <taxon>Terriglobales</taxon>
        <taxon>Acidobacteriaceae</taxon>
        <taxon>Granulicella</taxon>
    </lineage>
</organism>
<reference evidence="1 2" key="1">
    <citation type="submission" date="2016-10" db="EMBL/GenBank/DDBJ databases">
        <authorList>
            <person name="de Groot N.N."/>
        </authorList>
    </citation>
    <scope>NUCLEOTIDE SEQUENCE [LARGE SCALE GENOMIC DNA]</scope>
    <source>
        <strain evidence="1 2">DSM 21001</strain>
    </source>
</reference>
<dbReference type="OrthoDB" id="181472at2"/>
<dbReference type="Gene3D" id="1.50.10.10">
    <property type="match status" value="1"/>
</dbReference>
<sequence length="494" mass="54207">MFRREALTFDGLNRRDVLRGGLGSLVLAGSGFAQVGMKVAPFKGRPEMGKRLFKSEAVERAIAETVPGLADKELARMFAQCFPNTLDTTVHAMVTGGVPDTYVVTGDIDAMWLRDSSAQVSAYLPFAKDDAKLRAMLEGVVRRHAALVLRDPYANSFTKNVTDKPLSWSVHDKTKMLPGVAERKWEVDSLCYVVRLAHGFWKATGDTAAFDGTWHKAAAAIVGTFREQQRKDGKGPYSFQRESAVPTDTLPLSGYGNPARPGGMIYSMFRPSDDACIYPFLVPSNLFAVAQLKNLAEILRVVYKDEALAGEADALRAEVWAALEEYGTVMHPEFGKIWAYEVDGYGNALMMDDANAPGLMSLAYLGCCDRNDPVYVATRRFCLSEANPYFFKGTAAEGIGGPHIGLGYIWPMSLLIRALTADNDAEIAACLAQLRDTTAGTGFIHESFQMDRPADFTRAWFGWANTLFGELILKVKAERPGLLTTVLPAWRAHG</sequence>
<dbReference type="PANTHER" id="PTHR31047">
    <property type="entry name" value="MEIOTICALLY UP-REGULATED GENE 157 PROTEIN"/>
    <property type="match status" value="1"/>
</dbReference>
<dbReference type="RefSeq" id="WP_089838534.1">
    <property type="nucleotide sequence ID" value="NZ_FOZL01000001.1"/>
</dbReference>
<dbReference type="SMART" id="SM01149">
    <property type="entry name" value="DUF1237"/>
    <property type="match status" value="1"/>
</dbReference>